<dbReference type="EMBL" id="CASHTH010002466">
    <property type="protein sequence ID" value="CAI8030274.1"/>
    <property type="molecule type" value="Genomic_DNA"/>
</dbReference>
<feature type="region of interest" description="Disordered" evidence="1">
    <location>
        <begin position="406"/>
        <end position="722"/>
    </location>
</feature>
<feature type="compositionally biased region" description="Basic and acidic residues" evidence="1">
    <location>
        <begin position="665"/>
        <end position="674"/>
    </location>
</feature>
<feature type="region of interest" description="Disordered" evidence="1">
    <location>
        <begin position="243"/>
        <end position="318"/>
    </location>
</feature>
<dbReference type="CDD" id="cd00063">
    <property type="entry name" value="FN3"/>
    <property type="match status" value="1"/>
</dbReference>
<dbReference type="PROSITE" id="PS50853">
    <property type="entry name" value="FN3"/>
    <property type="match status" value="1"/>
</dbReference>
<feature type="compositionally biased region" description="Basic and acidic residues" evidence="1">
    <location>
        <begin position="480"/>
        <end position="512"/>
    </location>
</feature>
<dbReference type="Gene3D" id="1.25.40.20">
    <property type="entry name" value="Ankyrin repeat-containing domain"/>
    <property type="match status" value="1"/>
</dbReference>
<feature type="compositionally biased region" description="Polar residues" evidence="1">
    <location>
        <begin position="124"/>
        <end position="134"/>
    </location>
</feature>
<reference evidence="3" key="1">
    <citation type="submission" date="2023-03" db="EMBL/GenBank/DDBJ databases">
        <authorList>
            <person name="Steffen K."/>
            <person name="Cardenas P."/>
        </authorList>
    </citation>
    <scope>NUCLEOTIDE SEQUENCE</scope>
</reference>
<dbReference type="GO" id="GO:0000132">
    <property type="term" value="P:establishment of mitotic spindle orientation"/>
    <property type="evidence" value="ECO:0007669"/>
    <property type="project" value="TreeGrafter"/>
</dbReference>
<dbReference type="SMART" id="SM00060">
    <property type="entry name" value="FN3"/>
    <property type="match status" value="1"/>
</dbReference>
<gene>
    <name evidence="3" type="ORF">GBAR_LOCUS17169</name>
</gene>
<feature type="compositionally biased region" description="Polar residues" evidence="1">
    <location>
        <begin position="343"/>
        <end position="354"/>
    </location>
</feature>
<feature type="compositionally biased region" description="Low complexity" evidence="1">
    <location>
        <begin position="548"/>
        <end position="557"/>
    </location>
</feature>
<dbReference type="PANTHER" id="PTHR21437:SF1">
    <property type="entry name" value="WIDE AWAKE"/>
    <property type="match status" value="1"/>
</dbReference>
<dbReference type="AlphaFoldDB" id="A0AA35SIW4"/>
<feature type="compositionally biased region" description="Polar residues" evidence="1">
    <location>
        <begin position="282"/>
        <end position="300"/>
    </location>
</feature>
<dbReference type="SUPFAM" id="SSF48403">
    <property type="entry name" value="Ankyrin repeat"/>
    <property type="match status" value="1"/>
</dbReference>
<dbReference type="PANTHER" id="PTHR21437">
    <property type="entry name" value="WIDE AWAKE"/>
    <property type="match status" value="1"/>
</dbReference>
<dbReference type="GO" id="GO:0061172">
    <property type="term" value="P:regulation of establishment of bipolar cell polarity"/>
    <property type="evidence" value="ECO:0007669"/>
    <property type="project" value="TreeGrafter"/>
</dbReference>
<evidence type="ECO:0000313" key="3">
    <source>
        <dbReference type="EMBL" id="CAI8030274.1"/>
    </source>
</evidence>
<sequence>MGTSCRSQCTTLCSTREVPSPELQVVGVGGGGGGGGPARRVSSPDIKLNSLRRTTHQSSQENNTTDSRKKIVRRGSFQGTPRGAGGRGSEVHQGRAHSVTTSPLSPNSHRSTQSLTTGGGGSFQKESLTNSTGSGRCHPTPQLRGGSSTGVSAGTEVHLSNARSQASWSGGTPPDPQLRQSQEIAVGTIRLPLKNRGDAWQLEEEEEEMGGRGRGGRPSGHVDEALFSTRIPRHYFHSSLPSHHHTITASQSSSSSSYRQEVGETGVPYNHWSLPVGDRHPQQVTTPTAPEGSGNSAHNTTLDKKHRSHDQRRESRKILATQQQRVAEWVKGQSDGAAAVSVETGTNSHMTQSLPRPMRRTPTPESGSHWQCPTRTFSYIQAQVHPVTAQDSPPHKGFDVDQMMSEHRRLSNTSDGGEEEQQHDSVFSSEVKPPQKKQRPRPMSSPHPHRARTRSSPNPVLRWNVNNKVKEEGGGGGRGGGRENEVERRVSRDSLHPDKRFSTGNILEEKQAPAKFSSRRSASPADEKGRVICHTPTNNGLEEETSSDDTGGQSDSESVIRKNKGQQRSKSSTGGIISKIARRLGRGSSVKPDSHNSSEDLPTSGEGEGVREDLVQSANHSLKVPTPRMQQKKLKSMSTSHLETSFDGSHYRQNSLTDRYSPDYFEGRGQDDGWYRSQGTPPPSSGTPYGTPYGTPKMSRASSRSRQRSAEPDPDSLGGLHAVFRSGSKRNLSADVHETLLDFVEQGNFDGVEQLLESNSVTDLNIASEDDFTLVDLAAMLGHHDIAKLLLSKGARDSTRFSRDPFSRFRVILTLLSETERELDSLRYEVVVQNSSGGSSSVVRDMERRLKRQEWRAHLFKRMKANYESAELPDPPSEVTLHVSSSRSLTVRFCEPLHSNGAPISRYKIEWCQGSDQFSPIVGEFVLTDLRTSDYIIPDLNKGDRYFVRVSAFNMKGFGHPKMATPSSAIPSSWHDVTGSRPRFEGSTDNIHIIAAQLNMSLSHSPPVSPRE</sequence>
<dbReference type="InterPro" id="IPR039269">
    <property type="entry name" value="ANKFN1"/>
</dbReference>
<accession>A0AA35SIW4</accession>
<feature type="compositionally biased region" description="Polar residues" evidence="1">
    <location>
        <begin position="161"/>
        <end position="170"/>
    </location>
</feature>
<evidence type="ECO:0000256" key="1">
    <source>
        <dbReference type="SAM" id="MobiDB-lite"/>
    </source>
</evidence>
<dbReference type="Gene3D" id="2.60.40.10">
    <property type="entry name" value="Immunoglobulins"/>
    <property type="match status" value="1"/>
</dbReference>
<dbReference type="GO" id="GO:0005819">
    <property type="term" value="C:spindle"/>
    <property type="evidence" value="ECO:0007669"/>
    <property type="project" value="TreeGrafter"/>
</dbReference>
<feature type="region of interest" description="Disordered" evidence="1">
    <location>
        <begin position="19"/>
        <end position="180"/>
    </location>
</feature>
<feature type="compositionally biased region" description="Polar residues" evidence="1">
    <location>
        <begin position="636"/>
        <end position="658"/>
    </location>
</feature>
<dbReference type="Pfam" id="PF00041">
    <property type="entry name" value="fn3"/>
    <property type="match status" value="1"/>
</dbReference>
<dbReference type="SUPFAM" id="SSF49265">
    <property type="entry name" value="Fibronectin type III"/>
    <property type="match status" value="1"/>
</dbReference>
<comment type="caution">
    <text evidence="3">The sequence shown here is derived from an EMBL/GenBank/DDBJ whole genome shotgun (WGS) entry which is preliminary data.</text>
</comment>
<feature type="compositionally biased region" description="Polar residues" evidence="1">
    <location>
        <begin position="98"/>
        <end position="110"/>
    </location>
</feature>
<feature type="compositionally biased region" description="Polar residues" evidence="1">
    <location>
        <begin position="56"/>
        <end position="65"/>
    </location>
</feature>
<dbReference type="InterPro" id="IPR036116">
    <property type="entry name" value="FN3_sf"/>
</dbReference>
<evidence type="ECO:0000259" key="2">
    <source>
        <dbReference type="PROSITE" id="PS50853"/>
    </source>
</evidence>
<feature type="compositionally biased region" description="Gly residues" evidence="1">
    <location>
        <begin position="27"/>
        <end position="37"/>
    </location>
</feature>
<proteinExistence type="predicted"/>
<keyword evidence="4" id="KW-1185">Reference proteome</keyword>
<feature type="domain" description="Fibronectin type-III" evidence="2">
    <location>
        <begin position="875"/>
        <end position="973"/>
    </location>
</feature>
<protein>
    <submittedName>
        <fullName evidence="3">Ankyrin repeat and fibronectin type-III domain-containing protein 1</fullName>
    </submittedName>
</protein>
<dbReference type="InterPro" id="IPR013783">
    <property type="entry name" value="Ig-like_fold"/>
</dbReference>
<name>A0AA35SIW4_GEOBA</name>
<feature type="region of interest" description="Disordered" evidence="1">
    <location>
        <begin position="342"/>
        <end position="370"/>
    </location>
</feature>
<feature type="compositionally biased region" description="Low complexity" evidence="1">
    <location>
        <begin position="569"/>
        <end position="579"/>
    </location>
</feature>
<feature type="compositionally biased region" description="Low complexity" evidence="1">
    <location>
        <begin position="686"/>
        <end position="704"/>
    </location>
</feature>
<dbReference type="Proteomes" id="UP001174909">
    <property type="component" value="Unassembled WGS sequence"/>
</dbReference>
<evidence type="ECO:0000313" key="4">
    <source>
        <dbReference type="Proteomes" id="UP001174909"/>
    </source>
</evidence>
<dbReference type="InterPro" id="IPR003961">
    <property type="entry name" value="FN3_dom"/>
</dbReference>
<dbReference type="InterPro" id="IPR036770">
    <property type="entry name" value="Ankyrin_rpt-contain_sf"/>
</dbReference>
<organism evidence="3 4">
    <name type="scientific">Geodia barretti</name>
    <name type="common">Barrett's horny sponge</name>
    <dbReference type="NCBI Taxonomy" id="519541"/>
    <lineage>
        <taxon>Eukaryota</taxon>
        <taxon>Metazoa</taxon>
        <taxon>Porifera</taxon>
        <taxon>Demospongiae</taxon>
        <taxon>Heteroscleromorpha</taxon>
        <taxon>Tetractinellida</taxon>
        <taxon>Astrophorina</taxon>
        <taxon>Geodiidae</taxon>
        <taxon>Geodia</taxon>
    </lineage>
</organism>